<dbReference type="PROSITE" id="PS51186">
    <property type="entry name" value="GNAT"/>
    <property type="match status" value="1"/>
</dbReference>
<protein>
    <submittedName>
        <fullName evidence="2">GNAT family N-acetyltransferase</fullName>
    </submittedName>
</protein>
<dbReference type="CDD" id="cd04301">
    <property type="entry name" value="NAT_SF"/>
    <property type="match status" value="1"/>
</dbReference>
<dbReference type="EMBL" id="NTFS01000156">
    <property type="protein sequence ID" value="PAX53267.1"/>
    <property type="molecule type" value="Genomic_DNA"/>
</dbReference>
<organism evidence="2 3">
    <name type="scientific">Brunnivagina elsteri CCALA 953</name>
    <dbReference type="NCBI Taxonomy" id="987040"/>
    <lineage>
        <taxon>Bacteria</taxon>
        <taxon>Bacillati</taxon>
        <taxon>Cyanobacteriota</taxon>
        <taxon>Cyanophyceae</taxon>
        <taxon>Nostocales</taxon>
        <taxon>Calotrichaceae</taxon>
        <taxon>Brunnivagina</taxon>
    </lineage>
</organism>
<evidence type="ECO:0000313" key="2">
    <source>
        <dbReference type="EMBL" id="PAX53267.1"/>
    </source>
</evidence>
<accession>A0A2A2THI4</accession>
<dbReference type="Pfam" id="PF13527">
    <property type="entry name" value="Acetyltransf_9"/>
    <property type="match status" value="1"/>
</dbReference>
<gene>
    <name evidence="2" type="ORF">CK510_14880</name>
</gene>
<dbReference type="OrthoDB" id="9797178at2"/>
<evidence type="ECO:0000313" key="3">
    <source>
        <dbReference type="Proteomes" id="UP000218238"/>
    </source>
</evidence>
<proteinExistence type="predicted"/>
<dbReference type="GO" id="GO:0016747">
    <property type="term" value="F:acyltransferase activity, transferring groups other than amino-acyl groups"/>
    <property type="evidence" value="ECO:0007669"/>
    <property type="project" value="InterPro"/>
</dbReference>
<dbReference type="SUPFAM" id="SSF55729">
    <property type="entry name" value="Acyl-CoA N-acyltransferases (Nat)"/>
    <property type="match status" value="1"/>
</dbReference>
<reference evidence="2 3" key="1">
    <citation type="submission" date="2017-08" db="EMBL/GenBank/DDBJ databases">
        <title>Draft genome sequence of filamentous cyanobacterium Calothrix elsteri CCALA 953.</title>
        <authorList>
            <person name="Gagunashvili A.N."/>
            <person name="Elster J."/>
            <person name="Andresson O.S."/>
        </authorList>
    </citation>
    <scope>NUCLEOTIDE SEQUENCE [LARGE SCALE GENOMIC DNA]</scope>
    <source>
        <strain evidence="2 3">CCALA 953</strain>
    </source>
</reference>
<dbReference type="AlphaFoldDB" id="A0A2A2THI4"/>
<evidence type="ECO:0000259" key="1">
    <source>
        <dbReference type="PROSITE" id="PS51186"/>
    </source>
</evidence>
<comment type="caution">
    <text evidence="2">The sequence shown here is derived from an EMBL/GenBank/DDBJ whole genome shotgun (WGS) entry which is preliminary data.</text>
</comment>
<keyword evidence="3" id="KW-1185">Reference proteome</keyword>
<dbReference type="Proteomes" id="UP000218238">
    <property type="component" value="Unassembled WGS sequence"/>
</dbReference>
<dbReference type="RefSeq" id="WP_095722444.1">
    <property type="nucleotide sequence ID" value="NZ_NTFS01000156.1"/>
</dbReference>
<dbReference type="InterPro" id="IPR016181">
    <property type="entry name" value="Acyl_CoA_acyltransferase"/>
</dbReference>
<sequence>MKIRAENPQDYSQIAKVNTLAFGRENEANLITEIRNSNFYIPELSLVVEIDNTVIAHIMFSYIHLIGEERLRVLSLAPVAVIPEFQKQGIGSALIRNGLEKSDAMGEVLAIVLGYPLFYNRFGFVPSVIYGIQSPFNVPEDVFMVKTFKNFQQNYYGEVAYPPAFLRV</sequence>
<keyword evidence="2" id="KW-0808">Transferase</keyword>
<dbReference type="Gene3D" id="3.40.630.30">
    <property type="match status" value="1"/>
</dbReference>
<feature type="domain" description="N-acetyltransferase" evidence="1">
    <location>
        <begin position="1"/>
        <end position="149"/>
    </location>
</feature>
<dbReference type="InterPro" id="IPR000182">
    <property type="entry name" value="GNAT_dom"/>
</dbReference>
<name>A0A2A2THI4_9CYAN</name>